<sequence length="88" mass="9690">MCEDPEQPVYISCPPPSAEGWGEGCRLKTHTGGCQIGKKQIDRIEGIVEWKTREARVETGLFSQSDTPGLQAVVLFIALIMATKKPFI</sequence>
<proteinExistence type="predicted"/>
<reference evidence="1 2" key="1">
    <citation type="submission" date="2021-06" db="EMBL/GenBank/DDBJ databases">
        <title>Caerostris extrusa draft genome.</title>
        <authorList>
            <person name="Kono N."/>
            <person name="Arakawa K."/>
        </authorList>
    </citation>
    <scope>NUCLEOTIDE SEQUENCE [LARGE SCALE GENOMIC DNA]</scope>
</reference>
<organism evidence="1 2">
    <name type="scientific">Caerostris extrusa</name>
    <name type="common">Bark spider</name>
    <name type="synonym">Caerostris bankana</name>
    <dbReference type="NCBI Taxonomy" id="172846"/>
    <lineage>
        <taxon>Eukaryota</taxon>
        <taxon>Metazoa</taxon>
        <taxon>Ecdysozoa</taxon>
        <taxon>Arthropoda</taxon>
        <taxon>Chelicerata</taxon>
        <taxon>Arachnida</taxon>
        <taxon>Araneae</taxon>
        <taxon>Araneomorphae</taxon>
        <taxon>Entelegynae</taxon>
        <taxon>Araneoidea</taxon>
        <taxon>Araneidae</taxon>
        <taxon>Caerostris</taxon>
    </lineage>
</organism>
<protein>
    <submittedName>
        <fullName evidence="1">Uncharacterized protein</fullName>
    </submittedName>
</protein>
<gene>
    <name evidence="1" type="ORF">CEXT_735201</name>
</gene>
<evidence type="ECO:0000313" key="1">
    <source>
        <dbReference type="EMBL" id="GIY61614.1"/>
    </source>
</evidence>
<name>A0AAV4UV17_CAEEX</name>
<comment type="caution">
    <text evidence="1">The sequence shown here is derived from an EMBL/GenBank/DDBJ whole genome shotgun (WGS) entry which is preliminary data.</text>
</comment>
<dbReference type="Proteomes" id="UP001054945">
    <property type="component" value="Unassembled WGS sequence"/>
</dbReference>
<dbReference type="AlphaFoldDB" id="A0AAV4UV17"/>
<dbReference type="EMBL" id="BPLR01013493">
    <property type="protein sequence ID" value="GIY61614.1"/>
    <property type="molecule type" value="Genomic_DNA"/>
</dbReference>
<accession>A0AAV4UV17</accession>
<evidence type="ECO:0000313" key="2">
    <source>
        <dbReference type="Proteomes" id="UP001054945"/>
    </source>
</evidence>
<keyword evidence="2" id="KW-1185">Reference proteome</keyword>